<organism evidence="2 3">
    <name type="scientific">Tetradesmus obliquus</name>
    <name type="common">Green alga</name>
    <name type="synonym">Acutodesmus obliquus</name>
    <dbReference type="NCBI Taxonomy" id="3088"/>
    <lineage>
        <taxon>Eukaryota</taxon>
        <taxon>Viridiplantae</taxon>
        <taxon>Chlorophyta</taxon>
        <taxon>core chlorophytes</taxon>
        <taxon>Chlorophyceae</taxon>
        <taxon>CS clade</taxon>
        <taxon>Sphaeropleales</taxon>
        <taxon>Scenedesmaceae</taxon>
        <taxon>Tetradesmus</taxon>
    </lineage>
</organism>
<dbReference type="PANTHER" id="PTHR13271:SF154">
    <property type="entry name" value="GRIP DOMAIN-CONTAINING PROTEIN"/>
    <property type="match status" value="1"/>
</dbReference>
<sequence>MWQQLPWYAQLALVLLSELQQGMSSKFADYSALLPEQVDVPALWSEEELQQLRCPYFIEQSECELDVWSNAFRVVSTQQWRQGQQVFISYGQSSSDVLLQLYGFVEQGNVHERYLVRSLPDVLVKQELASAAAANSVELAEVSAVQWQGLTLCTTS</sequence>
<name>A0ABY8TW13_TETOB</name>
<proteinExistence type="predicted"/>
<dbReference type="Proteomes" id="UP001244341">
    <property type="component" value="Chromosome 4b"/>
</dbReference>
<evidence type="ECO:0000313" key="2">
    <source>
        <dbReference type="EMBL" id="WIA13342.1"/>
    </source>
</evidence>
<protein>
    <recommendedName>
        <fullName evidence="4">Rubisco LSMT substrate-binding domain-containing protein</fullName>
    </recommendedName>
</protein>
<feature type="signal peptide" evidence="1">
    <location>
        <begin position="1"/>
        <end position="24"/>
    </location>
</feature>
<gene>
    <name evidence="2" type="ORF">OEZ85_006924</name>
</gene>
<keyword evidence="1" id="KW-0732">Signal</keyword>
<dbReference type="PANTHER" id="PTHR13271">
    <property type="entry name" value="UNCHARACTERIZED PUTATIVE METHYLTRANSFERASE"/>
    <property type="match status" value="1"/>
</dbReference>
<dbReference type="InterPro" id="IPR050600">
    <property type="entry name" value="SETD3_SETD6_MTase"/>
</dbReference>
<accession>A0ABY8TW13</accession>
<dbReference type="SUPFAM" id="SSF82199">
    <property type="entry name" value="SET domain"/>
    <property type="match status" value="1"/>
</dbReference>
<evidence type="ECO:0000313" key="3">
    <source>
        <dbReference type="Proteomes" id="UP001244341"/>
    </source>
</evidence>
<dbReference type="InterPro" id="IPR046341">
    <property type="entry name" value="SET_dom_sf"/>
</dbReference>
<dbReference type="Gene3D" id="3.90.1410.10">
    <property type="entry name" value="set domain protein methyltransferase, domain 1"/>
    <property type="match status" value="2"/>
</dbReference>
<feature type="chain" id="PRO_5047155918" description="Rubisco LSMT substrate-binding domain-containing protein" evidence="1">
    <location>
        <begin position="25"/>
        <end position="156"/>
    </location>
</feature>
<evidence type="ECO:0000256" key="1">
    <source>
        <dbReference type="SAM" id="SignalP"/>
    </source>
</evidence>
<reference evidence="2 3" key="1">
    <citation type="submission" date="2023-05" db="EMBL/GenBank/DDBJ databases">
        <title>A 100% complete, gapless, phased diploid assembly of the Scenedesmus obliquus UTEX 3031 genome.</title>
        <authorList>
            <person name="Biondi T.C."/>
            <person name="Hanschen E.R."/>
            <person name="Kwon T."/>
            <person name="Eng W."/>
            <person name="Kruse C.P.S."/>
            <person name="Koehler S.I."/>
            <person name="Kunde Y."/>
            <person name="Gleasner C.D."/>
            <person name="You Mak K.T."/>
            <person name="Polle J."/>
            <person name="Hovde B.T."/>
            <person name="Starkenburg S.R."/>
        </authorList>
    </citation>
    <scope>NUCLEOTIDE SEQUENCE [LARGE SCALE GENOMIC DNA]</scope>
    <source>
        <strain evidence="2 3">DOE0152z</strain>
    </source>
</reference>
<evidence type="ECO:0008006" key="4">
    <source>
        <dbReference type="Google" id="ProtNLM"/>
    </source>
</evidence>
<dbReference type="EMBL" id="CP126211">
    <property type="protein sequence ID" value="WIA13342.1"/>
    <property type="molecule type" value="Genomic_DNA"/>
</dbReference>
<keyword evidence="3" id="KW-1185">Reference proteome</keyword>